<evidence type="ECO:0000313" key="3">
    <source>
        <dbReference type="EMBL" id="SNS54031.1"/>
    </source>
</evidence>
<proteinExistence type="predicted"/>
<evidence type="ECO:0000256" key="2">
    <source>
        <dbReference type="SAM" id="Phobius"/>
    </source>
</evidence>
<keyword evidence="2" id="KW-0472">Membrane</keyword>
<evidence type="ECO:0000313" key="4">
    <source>
        <dbReference type="Proteomes" id="UP000198393"/>
    </source>
</evidence>
<feature type="region of interest" description="Disordered" evidence="1">
    <location>
        <begin position="1"/>
        <end position="22"/>
    </location>
</feature>
<reference evidence="3 4" key="1">
    <citation type="submission" date="2017-06" db="EMBL/GenBank/DDBJ databases">
        <authorList>
            <person name="Kim H.J."/>
            <person name="Triplett B.A."/>
        </authorList>
    </citation>
    <scope>NUCLEOTIDE SEQUENCE [LARGE SCALE GENOMIC DNA]</scope>
    <source>
        <strain evidence="3 4">DSM 19307</strain>
    </source>
</reference>
<dbReference type="Pfam" id="PF09527">
    <property type="entry name" value="ATPase_gene1"/>
    <property type="match status" value="1"/>
</dbReference>
<dbReference type="Proteomes" id="UP000198393">
    <property type="component" value="Unassembled WGS sequence"/>
</dbReference>
<feature type="transmembrane region" description="Helical" evidence="2">
    <location>
        <begin position="28"/>
        <end position="49"/>
    </location>
</feature>
<accession>A0A239FBC3</accession>
<gene>
    <name evidence="3" type="ORF">SAMN05421640_0585</name>
</gene>
<dbReference type="EMBL" id="FZPD01000001">
    <property type="protein sequence ID" value="SNS54031.1"/>
    <property type="molecule type" value="Genomic_DNA"/>
</dbReference>
<keyword evidence="4" id="KW-1185">Reference proteome</keyword>
<keyword evidence="2" id="KW-1133">Transmembrane helix</keyword>
<dbReference type="InterPro" id="IPR032820">
    <property type="entry name" value="ATPase_put"/>
</dbReference>
<evidence type="ECO:0000256" key="1">
    <source>
        <dbReference type="SAM" id="MobiDB-lite"/>
    </source>
</evidence>
<dbReference type="AlphaFoldDB" id="A0A239FBC3"/>
<protein>
    <submittedName>
        <fullName evidence="3">Putative F0F1-ATPase subunit Ca2+/Mg2+ transporter</fullName>
    </submittedName>
</protein>
<feature type="transmembrane region" description="Helical" evidence="2">
    <location>
        <begin position="55"/>
        <end position="76"/>
    </location>
</feature>
<keyword evidence="2" id="KW-0812">Transmembrane</keyword>
<sequence>MESPKNKSSHRHSKPDPENSQEKSFMRFYSLAFELVVMNLVLIIAGFYLDEYLNTSPVFILTGVFLSLSGTIWLLLRFTK</sequence>
<organism evidence="3 4">
    <name type="scientific">Ekhidna lutea</name>
    <dbReference type="NCBI Taxonomy" id="447679"/>
    <lineage>
        <taxon>Bacteria</taxon>
        <taxon>Pseudomonadati</taxon>
        <taxon>Bacteroidota</taxon>
        <taxon>Cytophagia</taxon>
        <taxon>Cytophagales</taxon>
        <taxon>Reichenbachiellaceae</taxon>
        <taxon>Ekhidna</taxon>
    </lineage>
</organism>
<name>A0A239FBC3_EKHLU</name>